<comment type="caution">
    <text evidence="1">The sequence shown here is derived from an EMBL/GenBank/DDBJ whole genome shotgun (WGS) entry which is preliminary data.</text>
</comment>
<name>A0A392WD44_9FABA</name>
<feature type="non-terminal residue" evidence="1">
    <location>
        <position position="1"/>
    </location>
</feature>
<dbReference type="Proteomes" id="UP000265520">
    <property type="component" value="Unassembled WGS sequence"/>
</dbReference>
<keyword evidence="2" id="KW-1185">Reference proteome</keyword>
<dbReference type="EMBL" id="LXQA011430261">
    <property type="protein sequence ID" value="MCI97001.1"/>
    <property type="molecule type" value="Genomic_DNA"/>
</dbReference>
<evidence type="ECO:0000313" key="2">
    <source>
        <dbReference type="Proteomes" id="UP000265520"/>
    </source>
</evidence>
<dbReference type="AlphaFoldDB" id="A0A392WD44"/>
<sequence>IVRLGGCPSSPMSALANLAAPSLFLKVLSDSGSNATYSAPESY</sequence>
<protein>
    <submittedName>
        <fullName evidence="1">Uncharacterized protein</fullName>
    </submittedName>
</protein>
<accession>A0A392WD44</accession>
<reference evidence="1 2" key="1">
    <citation type="journal article" date="2018" name="Front. Plant Sci.">
        <title>Red Clover (Trifolium pratense) and Zigzag Clover (T. medium) - A Picture of Genomic Similarities and Differences.</title>
        <authorList>
            <person name="Dluhosova J."/>
            <person name="Istvanek J."/>
            <person name="Nedelnik J."/>
            <person name="Repkova J."/>
        </authorList>
    </citation>
    <scope>NUCLEOTIDE SEQUENCE [LARGE SCALE GENOMIC DNA]</scope>
    <source>
        <strain evidence="2">cv. 10/8</strain>
        <tissue evidence="1">Leaf</tissue>
    </source>
</reference>
<evidence type="ECO:0000313" key="1">
    <source>
        <dbReference type="EMBL" id="MCI97001.1"/>
    </source>
</evidence>
<proteinExistence type="predicted"/>
<organism evidence="1 2">
    <name type="scientific">Trifolium medium</name>
    <dbReference type="NCBI Taxonomy" id="97028"/>
    <lineage>
        <taxon>Eukaryota</taxon>
        <taxon>Viridiplantae</taxon>
        <taxon>Streptophyta</taxon>
        <taxon>Embryophyta</taxon>
        <taxon>Tracheophyta</taxon>
        <taxon>Spermatophyta</taxon>
        <taxon>Magnoliopsida</taxon>
        <taxon>eudicotyledons</taxon>
        <taxon>Gunneridae</taxon>
        <taxon>Pentapetalae</taxon>
        <taxon>rosids</taxon>
        <taxon>fabids</taxon>
        <taxon>Fabales</taxon>
        <taxon>Fabaceae</taxon>
        <taxon>Papilionoideae</taxon>
        <taxon>50 kb inversion clade</taxon>
        <taxon>NPAAA clade</taxon>
        <taxon>Hologalegina</taxon>
        <taxon>IRL clade</taxon>
        <taxon>Trifolieae</taxon>
        <taxon>Trifolium</taxon>
    </lineage>
</organism>